<proteinExistence type="predicted"/>
<accession>A0ABR1DXD7</accession>
<gene>
    <name evidence="2" type="primary">Necator_chrV.g18593</name>
    <name evidence="2" type="ORF">RB195_013802</name>
</gene>
<comment type="caution">
    <text evidence="2">The sequence shown here is derived from an EMBL/GenBank/DDBJ whole genome shotgun (WGS) entry which is preliminary data.</text>
</comment>
<name>A0ABR1DXD7_NECAM</name>
<evidence type="ECO:0000256" key="1">
    <source>
        <dbReference type="SAM" id="Coils"/>
    </source>
</evidence>
<protein>
    <recommendedName>
        <fullName evidence="4">Reverse transcriptase domain-containing protein</fullName>
    </recommendedName>
</protein>
<keyword evidence="3" id="KW-1185">Reference proteome</keyword>
<dbReference type="Proteomes" id="UP001303046">
    <property type="component" value="Unassembled WGS sequence"/>
</dbReference>
<reference evidence="2 3" key="1">
    <citation type="submission" date="2023-08" db="EMBL/GenBank/DDBJ databases">
        <title>A Necator americanus chromosomal reference genome.</title>
        <authorList>
            <person name="Ilik V."/>
            <person name="Petrzelkova K.J."/>
            <person name="Pardy F."/>
            <person name="Fuh T."/>
            <person name="Niatou-Singa F.S."/>
            <person name="Gouil Q."/>
            <person name="Baker L."/>
            <person name="Ritchie M.E."/>
            <person name="Jex A.R."/>
            <person name="Gazzola D."/>
            <person name="Li H."/>
            <person name="Toshio Fujiwara R."/>
            <person name="Zhan B."/>
            <person name="Aroian R.V."/>
            <person name="Pafco B."/>
            <person name="Schwarz E.M."/>
        </authorList>
    </citation>
    <scope>NUCLEOTIDE SEQUENCE [LARGE SCALE GENOMIC DNA]</scope>
    <source>
        <strain evidence="2 3">Aroian</strain>
        <tissue evidence="2">Whole animal</tissue>
    </source>
</reference>
<evidence type="ECO:0000313" key="2">
    <source>
        <dbReference type="EMBL" id="KAK6755049.1"/>
    </source>
</evidence>
<evidence type="ECO:0008006" key="4">
    <source>
        <dbReference type="Google" id="ProtNLM"/>
    </source>
</evidence>
<evidence type="ECO:0000313" key="3">
    <source>
        <dbReference type="Proteomes" id="UP001303046"/>
    </source>
</evidence>
<dbReference type="EMBL" id="JAVFWL010000005">
    <property type="protein sequence ID" value="KAK6755049.1"/>
    <property type="molecule type" value="Genomic_DNA"/>
</dbReference>
<keyword evidence="1" id="KW-0175">Coiled coil</keyword>
<feature type="coiled-coil region" evidence="1">
    <location>
        <begin position="27"/>
        <end position="54"/>
    </location>
</feature>
<sequence length="102" mass="11881">MRGLERDNMGVEVDGRHLHHLRFAGNIVLITSNMNQAERMLAELDETRKKIGRKINMMNDLTSELGRNKRTAWGAFKSIEDVVKRTRNIRLRAHLLPPFFLL</sequence>
<organism evidence="2 3">
    <name type="scientific">Necator americanus</name>
    <name type="common">Human hookworm</name>
    <dbReference type="NCBI Taxonomy" id="51031"/>
    <lineage>
        <taxon>Eukaryota</taxon>
        <taxon>Metazoa</taxon>
        <taxon>Ecdysozoa</taxon>
        <taxon>Nematoda</taxon>
        <taxon>Chromadorea</taxon>
        <taxon>Rhabditida</taxon>
        <taxon>Rhabditina</taxon>
        <taxon>Rhabditomorpha</taxon>
        <taxon>Strongyloidea</taxon>
        <taxon>Ancylostomatidae</taxon>
        <taxon>Bunostominae</taxon>
        <taxon>Necator</taxon>
    </lineage>
</organism>